<accession>A0ACD4NMQ2</accession>
<keyword evidence="1" id="KW-0238">DNA-binding</keyword>
<evidence type="ECO:0000313" key="1">
    <source>
        <dbReference type="EMBL" id="WAJ28022.1"/>
    </source>
</evidence>
<gene>
    <name evidence="1" type="ORF">OXU80_24875</name>
</gene>
<reference evidence="1" key="1">
    <citation type="submission" date="2022-11" db="EMBL/GenBank/DDBJ databases">
        <title>beta-Carotene-producing bacterium, Jeongeuplla avenae sp. nov., alleviates the salt stress of Arabidopsis seedlings.</title>
        <authorList>
            <person name="Jiang L."/>
            <person name="Lee J."/>
        </authorList>
    </citation>
    <scope>NUCLEOTIDE SEQUENCE</scope>
    <source>
        <strain evidence="1">DY_R2A_6</strain>
    </source>
</reference>
<dbReference type="EMBL" id="CP113520">
    <property type="protein sequence ID" value="WAJ28022.1"/>
    <property type="molecule type" value="Genomic_DNA"/>
</dbReference>
<evidence type="ECO:0000313" key="2">
    <source>
        <dbReference type="Proteomes" id="UP001163223"/>
    </source>
</evidence>
<name>A0ACD4NMQ2_9HYPH</name>
<dbReference type="Proteomes" id="UP001163223">
    <property type="component" value="Chromosome"/>
</dbReference>
<sequence length="68" mass="7450">MSNNQPATGAMSVDAFCAWACISRNKFYQEVRAGRIPLRKMGRKSLVAVPDALAWLNSLPVIEVKEAA</sequence>
<organism evidence="1 2">
    <name type="scientific">Antarcticirhabdus aurantiaca</name>
    <dbReference type="NCBI Taxonomy" id="2606717"/>
    <lineage>
        <taxon>Bacteria</taxon>
        <taxon>Pseudomonadati</taxon>
        <taxon>Pseudomonadota</taxon>
        <taxon>Alphaproteobacteria</taxon>
        <taxon>Hyphomicrobiales</taxon>
        <taxon>Aurantimonadaceae</taxon>
        <taxon>Antarcticirhabdus</taxon>
    </lineage>
</organism>
<proteinExistence type="predicted"/>
<keyword evidence="2" id="KW-1185">Reference proteome</keyword>
<protein>
    <submittedName>
        <fullName evidence="1">DNA-binding protein</fullName>
    </submittedName>
</protein>